<evidence type="ECO:0000313" key="4">
    <source>
        <dbReference type="Proteomes" id="UP001589670"/>
    </source>
</evidence>
<dbReference type="Pfam" id="PF09992">
    <property type="entry name" value="NAGPA"/>
    <property type="match status" value="1"/>
</dbReference>
<accession>A0ABV5HZE4</accession>
<dbReference type="EMBL" id="JBHMEC010000015">
    <property type="protein sequence ID" value="MFB9149802.1"/>
    <property type="molecule type" value="Genomic_DNA"/>
</dbReference>
<name>A0ABV5HZE4_9RHOB</name>
<evidence type="ECO:0000256" key="1">
    <source>
        <dbReference type="SAM" id="SignalP"/>
    </source>
</evidence>
<keyword evidence="3" id="KW-0326">Glycosidase</keyword>
<reference evidence="3 4" key="1">
    <citation type="submission" date="2024-09" db="EMBL/GenBank/DDBJ databases">
        <authorList>
            <person name="Sun Q."/>
            <person name="Mori K."/>
        </authorList>
    </citation>
    <scope>NUCLEOTIDE SEQUENCE [LARGE SCALE GENOMIC DNA]</scope>
    <source>
        <strain evidence="3 4">CECT 9424</strain>
    </source>
</reference>
<comment type="caution">
    <text evidence="3">The sequence shown here is derived from an EMBL/GenBank/DDBJ whole genome shotgun (WGS) entry which is preliminary data.</text>
</comment>
<proteinExistence type="predicted"/>
<feature type="domain" description="Phosphodiester glycosidase" evidence="2">
    <location>
        <begin position="83"/>
        <end position="227"/>
    </location>
</feature>
<protein>
    <submittedName>
        <fullName evidence="3">Phosphodiester glycosidase family protein</fullName>
    </submittedName>
</protein>
<dbReference type="GO" id="GO:0016798">
    <property type="term" value="F:hydrolase activity, acting on glycosyl bonds"/>
    <property type="evidence" value="ECO:0007669"/>
    <property type="project" value="UniProtKB-KW"/>
</dbReference>
<sequence length="260" mass="27733">MRGIEARLRAAVLLPPLALLLLAAPASAASCRALTVEGADYTLCEADAARDNIRLFLNDPDTGTPLGSFANVERLLEAEGKRLAFAMNGGMYHPDRRPVGLHVEAGRELAPLVTRAGPGNFGMLPNGVLCVTDTRARVIESRQFARNAPACRHATQSGPMLVIDGALHPRFIADSDSRFVRNGVGTSADGRRAWFLISEAPVNFHRFARVFRDHTGAANALYLDGKVSRLHAPALGRSDQGFLPLGPILGVVVDAGAPLD</sequence>
<keyword evidence="3" id="KW-0378">Hydrolase</keyword>
<organism evidence="3 4">
    <name type="scientific">Roseovarius ramblicola</name>
    <dbReference type="NCBI Taxonomy" id="2022336"/>
    <lineage>
        <taxon>Bacteria</taxon>
        <taxon>Pseudomonadati</taxon>
        <taxon>Pseudomonadota</taxon>
        <taxon>Alphaproteobacteria</taxon>
        <taxon>Rhodobacterales</taxon>
        <taxon>Roseobacteraceae</taxon>
        <taxon>Roseovarius</taxon>
    </lineage>
</organism>
<evidence type="ECO:0000259" key="2">
    <source>
        <dbReference type="Pfam" id="PF09992"/>
    </source>
</evidence>
<feature type="chain" id="PRO_5046555034" evidence="1">
    <location>
        <begin position="29"/>
        <end position="260"/>
    </location>
</feature>
<dbReference type="InterPro" id="IPR018711">
    <property type="entry name" value="NAGPA"/>
</dbReference>
<feature type="signal peptide" evidence="1">
    <location>
        <begin position="1"/>
        <end position="28"/>
    </location>
</feature>
<evidence type="ECO:0000313" key="3">
    <source>
        <dbReference type="EMBL" id="MFB9149802.1"/>
    </source>
</evidence>
<gene>
    <name evidence="3" type="ORF">ACFFU4_08590</name>
</gene>
<dbReference type="PROSITE" id="PS51257">
    <property type="entry name" value="PROKAR_LIPOPROTEIN"/>
    <property type="match status" value="1"/>
</dbReference>
<keyword evidence="1" id="KW-0732">Signal</keyword>
<dbReference type="Proteomes" id="UP001589670">
    <property type="component" value="Unassembled WGS sequence"/>
</dbReference>
<keyword evidence="4" id="KW-1185">Reference proteome</keyword>